<comment type="caution">
    <text evidence="5">The sequence shown here is derived from an EMBL/GenBank/DDBJ whole genome shotgun (WGS) entry which is preliminary data.</text>
</comment>
<evidence type="ECO:0000259" key="4">
    <source>
        <dbReference type="Pfam" id="PF01764"/>
    </source>
</evidence>
<dbReference type="Proteomes" id="UP000249619">
    <property type="component" value="Unassembled WGS sequence"/>
</dbReference>
<dbReference type="EC" id="3.1.1.1" evidence="5"/>
<evidence type="ECO:0000256" key="2">
    <source>
        <dbReference type="ARBA" id="ARBA00022801"/>
    </source>
</evidence>
<organism evidence="5 6">
    <name type="scientific">Stemphylium lycopersici</name>
    <name type="common">Tomato gray leaf spot disease fungus</name>
    <name type="synonym">Thyrospora lycopersici</name>
    <dbReference type="NCBI Taxonomy" id="183478"/>
    <lineage>
        <taxon>Eukaryota</taxon>
        <taxon>Fungi</taxon>
        <taxon>Dikarya</taxon>
        <taxon>Ascomycota</taxon>
        <taxon>Pezizomycotina</taxon>
        <taxon>Dothideomycetes</taxon>
        <taxon>Pleosporomycetidae</taxon>
        <taxon>Pleosporales</taxon>
        <taxon>Pleosporineae</taxon>
        <taxon>Pleosporaceae</taxon>
        <taxon>Stemphylium</taxon>
    </lineage>
</organism>
<feature type="domain" description="Fungal lipase-type" evidence="4">
    <location>
        <begin position="124"/>
        <end position="237"/>
    </location>
</feature>
<dbReference type="GO" id="GO:0004806">
    <property type="term" value="F:triacylglycerol lipase activity"/>
    <property type="evidence" value="ECO:0007669"/>
    <property type="project" value="UniProtKB-EC"/>
</dbReference>
<evidence type="ECO:0000313" key="6">
    <source>
        <dbReference type="Proteomes" id="UP000249619"/>
    </source>
</evidence>
<dbReference type="Gene3D" id="3.40.50.1820">
    <property type="entry name" value="alpha/beta hydrolase"/>
    <property type="match status" value="1"/>
</dbReference>
<dbReference type="PANTHER" id="PTHR46640:SF1">
    <property type="entry name" value="FUNGAL LIPASE-LIKE DOMAIN-CONTAINING PROTEIN-RELATED"/>
    <property type="match status" value="1"/>
</dbReference>
<dbReference type="InterPro" id="IPR029058">
    <property type="entry name" value="AB_hydrolase_fold"/>
</dbReference>
<keyword evidence="1 3" id="KW-0732">Signal</keyword>
<keyword evidence="2 5" id="KW-0378">Hydrolase</keyword>
<dbReference type="GO" id="GO:0106435">
    <property type="term" value="F:carboxylesterase activity"/>
    <property type="evidence" value="ECO:0007669"/>
    <property type="project" value="UniProtKB-EC"/>
</dbReference>
<dbReference type="InterPro" id="IPR051299">
    <property type="entry name" value="AB_hydrolase_lip/est"/>
</dbReference>
<dbReference type="Pfam" id="PF01764">
    <property type="entry name" value="Lipase_3"/>
    <property type="match status" value="1"/>
</dbReference>
<dbReference type="EMBL" id="QGDH01000080">
    <property type="protein sequence ID" value="RAR08975.1"/>
    <property type="molecule type" value="Genomic_DNA"/>
</dbReference>
<reference evidence="6" key="1">
    <citation type="submission" date="2018-05" db="EMBL/GenBank/DDBJ databases">
        <title>Draft genome sequence of Stemphylium lycopersici strain CIDEFI 213.</title>
        <authorList>
            <person name="Medina R."/>
            <person name="Franco M.E.E."/>
            <person name="Lucentini C.G."/>
            <person name="Saparrat M.C.N."/>
            <person name="Balatti P.A."/>
        </authorList>
    </citation>
    <scope>NUCLEOTIDE SEQUENCE [LARGE SCALE GENOMIC DNA]</scope>
    <source>
        <strain evidence="6">CIDEFI 213</strain>
    </source>
</reference>
<evidence type="ECO:0000313" key="5">
    <source>
        <dbReference type="EMBL" id="RAR08975.1"/>
    </source>
</evidence>
<feature type="chain" id="PRO_5016728498" evidence="3">
    <location>
        <begin position="19"/>
        <end position="255"/>
    </location>
</feature>
<name>A0A364N0V8_STELY</name>
<dbReference type="GO" id="GO:0006629">
    <property type="term" value="P:lipid metabolic process"/>
    <property type="evidence" value="ECO:0007669"/>
    <property type="project" value="InterPro"/>
</dbReference>
<protein>
    <submittedName>
        <fullName evidence="5">Feruloyl esterase a</fullName>
        <ecNumber evidence="5">3.1.1.1</ecNumber>
        <ecNumber evidence="5">3.1.1.3</ecNumber>
    </submittedName>
</protein>
<accession>A0A364N0V8</accession>
<dbReference type="AlphaFoldDB" id="A0A364N0V8"/>
<feature type="signal peptide" evidence="3">
    <location>
        <begin position="1"/>
        <end position="18"/>
    </location>
</feature>
<dbReference type="PANTHER" id="PTHR46640">
    <property type="entry name" value="TRIACYLGLYCEROL LIPASE, PUTATIVE (AFU_ORTHOLOGUE AFUA_6G06510)-RELATED"/>
    <property type="match status" value="1"/>
</dbReference>
<dbReference type="InterPro" id="IPR002921">
    <property type="entry name" value="Fungal_lipase-type"/>
</dbReference>
<dbReference type="STRING" id="183478.A0A364N0V8"/>
<dbReference type="SUPFAM" id="SSF53474">
    <property type="entry name" value="alpha/beta-Hydrolases"/>
    <property type="match status" value="1"/>
</dbReference>
<keyword evidence="6" id="KW-1185">Reference proteome</keyword>
<proteinExistence type="predicted"/>
<dbReference type="CDD" id="cd00519">
    <property type="entry name" value="Lipase_3"/>
    <property type="match status" value="1"/>
</dbReference>
<evidence type="ECO:0000256" key="1">
    <source>
        <dbReference type="ARBA" id="ARBA00022729"/>
    </source>
</evidence>
<dbReference type="EC" id="3.1.1.3" evidence="5"/>
<sequence length="255" mass="27656">MKFSTLALAALAAPMIHAAPANMNVGRDIATPTETDKNNGKYTGASKLKHRQQAFRRRELIQPSLYPILQRYTRFAVASLATFVYGLGECANPPFQSVLVRKVTNLVTDTQVAIFRDDAAREFVVSFPGTSSIQDFGTDFNFFFMPFDNVPGCDGCQVHGGVLKGWKSVKEGLVAALGELRAEKPGYRTVVVGHSLGGGLASVAFTDLKANGVRVDAAYTMGSLRVGNQAYADFTDRLSGASRWGFSIPGQRFMK</sequence>
<evidence type="ECO:0000256" key="3">
    <source>
        <dbReference type="SAM" id="SignalP"/>
    </source>
</evidence>
<gene>
    <name evidence="5" type="ORF">DDE83_005733</name>
</gene>